<comment type="caution">
    <text evidence="1">The sequence shown here is derived from an EMBL/GenBank/DDBJ whole genome shotgun (WGS) entry which is preliminary data.</text>
</comment>
<proteinExistence type="predicted"/>
<sequence>MKYAVVVLFAGKAGTFATKYFCKYSVSRGLRQIYLSQDGRRLF</sequence>
<dbReference type="Proteomes" id="UP000005819">
    <property type="component" value="Unassembled WGS sequence"/>
</dbReference>
<reference evidence="1" key="2">
    <citation type="submission" date="2013-09" db="EMBL/GenBank/DDBJ databases">
        <title>Draft genome sequence of Alistipes putredinis (DSM 17216).</title>
        <authorList>
            <person name="Sudarsanam P."/>
            <person name="Ley R."/>
            <person name="Guruge J."/>
            <person name="Turnbaugh P.J."/>
            <person name="Mahowald M."/>
            <person name="Liep D."/>
            <person name="Gordon J."/>
        </authorList>
    </citation>
    <scope>NUCLEOTIDE SEQUENCE</scope>
    <source>
        <strain evidence="1">DSM 17216</strain>
    </source>
</reference>
<dbReference type="AlphaFoldDB" id="B0MZ35"/>
<evidence type="ECO:0000313" key="2">
    <source>
        <dbReference type="Proteomes" id="UP000005819"/>
    </source>
</evidence>
<keyword evidence="2" id="KW-1185">Reference proteome</keyword>
<gene>
    <name evidence="1" type="ORF">ALIPUT_02407</name>
</gene>
<reference evidence="1" key="1">
    <citation type="submission" date="2007-10" db="EMBL/GenBank/DDBJ databases">
        <authorList>
            <person name="Fulton L."/>
            <person name="Clifton S."/>
            <person name="Fulton B."/>
            <person name="Xu J."/>
            <person name="Minx P."/>
            <person name="Pepin K.H."/>
            <person name="Johnson M."/>
            <person name="Thiruvilangam P."/>
            <person name="Bhonagiri V."/>
            <person name="Nash W.E."/>
            <person name="Mardis E.R."/>
            <person name="Wilson R.K."/>
        </authorList>
    </citation>
    <scope>NUCLEOTIDE SEQUENCE [LARGE SCALE GENOMIC DNA]</scope>
    <source>
        <strain evidence="1">DSM 17216</strain>
    </source>
</reference>
<protein>
    <submittedName>
        <fullName evidence="1">Uncharacterized protein</fullName>
    </submittedName>
</protein>
<name>B0MZ35_9BACT</name>
<organism evidence="1 2">
    <name type="scientific">Alistipes putredinis DSM 17216</name>
    <dbReference type="NCBI Taxonomy" id="445970"/>
    <lineage>
        <taxon>Bacteria</taxon>
        <taxon>Pseudomonadati</taxon>
        <taxon>Bacteroidota</taxon>
        <taxon>Bacteroidia</taxon>
        <taxon>Bacteroidales</taxon>
        <taxon>Rikenellaceae</taxon>
        <taxon>Alistipes</taxon>
    </lineage>
</organism>
<accession>B0MZ35</accession>
<dbReference type="EMBL" id="ABFK02000020">
    <property type="protein sequence ID" value="EDS02871.1"/>
    <property type="molecule type" value="Genomic_DNA"/>
</dbReference>
<dbReference type="HOGENOM" id="CLU_3228687_0_0_10"/>
<evidence type="ECO:0000313" key="1">
    <source>
        <dbReference type="EMBL" id="EDS02871.1"/>
    </source>
</evidence>